<accession>A0ABQ3UZN1</accession>
<keyword evidence="3" id="KW-1185">Reference proteome</keyword>
<organism evidence="2 3">
    <name type="scientific">Ktedonobacter robiniae</name>
    <dbReference type="NCBI Taxonomy" id="2778365"/>
    <lineage>
        <taxon>Bacteria</taxon>
        <taxon>Bacillati</taxon>
        <taxon>Chloroflexota</taxon>
        <taxon>Ktedonobacteria</taxon>
        <taxon>Ktedonobacterales</taxon>
        <taxon>Ktedonobacteraceae</taxon>
        <taxon>Ktedonobacter</taxon>
    </lineage>
</organism>
<comment type="caution">
    <text evidence="2">The sequence shown here is derived from an EMBL/GenBank/DDBJ whole genome shotgun (WGS) entry which is preliminary data.</text>
</comment>
<dbReference type="Proteomes" id="UP000654345">
    <property type="component" value="Unassembled WGS sequence"/>
</dbReference>
<dbReference type="Pfam" id="PF00248">
    <property type="entry name" value="Aldo_ket_red"/>
    <property type="match status" value="1"/>
</dbReference>
<dbReference type="Gene3D" id="3.20.20.100">
    <property type="entry name" value="NADP-dependent oxidoreductase domain"/>
    <property type="match status" value="1"/>
</dbReference>
<sequence>MVSQAIEAGINLFDTANNYGGGRAEEFLGRALGSRRSDVIIATKLGARTGPALTDAGLSYRHVIASTEASLKRLGTDYIDLLQLHVPDPLTPFEETARALDHLVQRGLVRYVGYSNLGDWQAATFLATQRQHEYAPFVSAQMYYSLLGRDIEYGVTPFLRYEGLGLLVWSPLAGGFLSGKYTREQPKVSDGRLTSFDYLSLLLIDREKGYVVVDKLRDIAVTHRDATPAQVALAWLLAKPYVSSVIIGASKSEQFADNLAATNLSLTTEEIEALDTLTEPKPLYPYKWQASGGDHMVRQALGMR</sequence>
<evidence type="ECO:0000313" key="3">
    <source>
        <dbReference type="Proteomes" id="UP000654345"/>
    </source>
</evidence>
<dbReference type="InterPro" id="IPR050523">
    <property type="entry name" value="AKR_Detox_Biosynth"/>
</dbReference>
<evidence type="ECO:0000259" key="1">
    <source>
        <dbReference type="Pfam" id="PF00248"/>
    </source>
</evidence>
<dbReference type="InterPro" id="IPR020471">
    <property type="entry name" value="AKR"/>
</dbReference>
<feature type="domain" description="NADP-dependent oxidoreductase" evidence="1">
    <location>
        <begin position="1"/>
        <end position="277"/>
    </location>
</feature>
<reference evidence="2 3" key="1">
    <citation type="journal article" date="2021" name="Int. J. Syst. Evol. Microbiol.">
        <title>Reticulibacter mediterranei gen. nov., sp. nov., within the new family Reticulibacteraceae fam. nov., and Ktedonospora formicarum gen. nov., sp. nov., Ktedonobacter robiniae sp. nov., Dictyobacter formicarum sp. nov. and Dictyobacter arantiisoli sp. nov., belonging to the class Ktedonobacteria.</title>
        <authorList>
            <person name="Yabe S."/>
            <person name="Zheng Y."/>
            <person name="Wang C.M."/>
            <person name="Sakai Y."/>
            <person name="Abe K."/>
            <person name="Yokota A."/>
            <person name="Donadio S."/>
            <person name="Cavaletti L."/>
            <person name="Monciardini P."/>
        </authorList>
    </citation>
    <scope>NUCLEOTIDE SEQUENCE [LARGE SCALE GENOMIC DNA]</scope>
    <source>
        <strain evidence="2 3">SOSP1-30</strain>
    </source>
</reference>
<dbReference type="PRINTS" id="PR00069">
    <property type="entry name" value="ALDKETRDTASE"/>
</dbReference>
<dbReference type="PANTHER" id="PTHR43364:SF18">
    <property type="entry name" value="OXIDOREDUCTASE"/>
    <property type="match status" value="1"/>
</dbReference>
<proteinExistence type="predicted"/>
<dbReference type="EMBL" id="BNJG01000002">
    <property type="protein sequence ID" value="GHO58117.1"/>
    <property type="molecule type" value="Genomic_DNA"/>
</dbReference>
<dbReference type="PANTHER" id="PTHR43364">
    <property type="entry name" value="NADH-SPECIFIC METHYLGLYOXAL REDUCTASE-RELATED"/>
    <property type="match status" value="1"/>
</dbReference>
<evidence type="ECO:0000313" key="2">
    <source>
        <dbReference type="EMBL" id="GHO58117.1"/>
    </source>
</evidence>
<name>A0ABQ3UZN1_9CHLR</name>
<dbReference type="InterPro" id="IPR036812">
    <property type="entry name" value="NAD(P)_OxRdtase_dom_sf"/>
</dbReference>
<gene>
    <name evidence="2" type="ORF">KSB_65920</name>
</gene>
<dbReference type="SUPFAM" id="SSF51430">
    <property type="entry name" value="NAD(P)-linked oxidoreductase"/>
    <property type="match status" value="1"/>
</dbReference>
<dbReference type="InterPro" id="IPR023210">
    <property type="entry name" value="NADP_OxRdtase_dom"/>
</dbReference>
<protein>
    <submittedName>
        <fullName evidence="2">Oxidoreductase</fullName>
    </submittedName>
</protein>